<organism evidence="9">
    <name type="scientific">uncultured Thiotrichaceae bacterium</name>
    <dbReference type="NCBI Taxonomy" id="298394"/>
    <lineage>
        <taxon>Bacteria</taxon>
        <taxon>Pseudomonadati</taxon>
        <taxon>Pseudomonadota</taxon>
        <taxon>Gammaproteobacteria</taxon>
        <taxon>Thiotrichales</taxon>
        <taxon>Thiotrichaceae</taxon>
        <taxon>environmental samples</taxon>
    </lineage>
</organism>
<dbReference type="InterPro" id="IPR004398">
    <property type="entry name" value="RNA_MeTrfase_RsmD"/>
</dbReference>
<dbReference type="PANTHER" id="PTHR43542">
    <property type="entry name" value="METHYLTRANSFERASE"/>
    <property type="match status" value="1"/>
</dbReference>
<evidence type="ECO:0000256" key="7">
    <source>
        <dbReference type="ARBA" id="ARBA00048326"/>
    </source>
</evidence>
<dbReference type="InterPro" id="IPR002052">
    <property type="entry name" value="DNA_methylase_N6_adenine_CS"/>
</dbReference>
<reference evidence="9" key="1">
    <citation type="submission" date="2020-01" db="EMBL/GenBank/DDBJ databases">
        <authorList>
            <person name="Meier V. D."/>
            <person name="Meier V D."/>
        </authorList>
    </citation>
    <scope>NUCLEOTIDE SEQUENCE</scope>
    <source>
        <strain evidence="9">HLG_WM_MAG_09</strain>
    </source>
</reference>
<dbReference type="CDD" id="cd02440">
    <property type="entry name" value="AdoMet_MTases"/>
    <property type="match status" value="1"/>
</dbReference>
<comment type="similarity">
    <text evidence="2 8">Belongs to the methyltransferase superfamily. RsmD family.</text>
</comment>
<proteinExistence type="inferred from homology"/>
<evidence type="ECO:0000256" key="1">
    <source>
        <dbReference type="ARBA" id="ARBA00002649"/>
    </source>
</evidence>
<dbReference type="Gene3D" id="3.40.50.150">
    <property type="entry name" value="Vaccinia Virus protein VP39"/>
    <property type="match status" value="1"/>
</dbReference>
<evidence type="ECO:0000256" key="3">
    <source>
        <dbReference type="ARBA" id="ARBA00012141"/>
    </source>
</evidence>
<comment type="function">
    <text evidence="1 8">Specifically methylates the guanine in position 966 of 16S rRNA in the assembled 30S particle.</text>
</comment>
<comment type="catalytic activity">
    <reaction evidence="7 8">
        <text>guanosine(966) in 16S rRNA + S-adenosyl-L-methionine = N(2)-methylguanosine(966) in 16S rRNA + S-adenosyl-L-homocysteine + H(+)</text>
        <dbReference type="Rhea" id="RHEA:23548"/>
        <dbReference type="Rhea" id="RHEA-COMP:10211"/>
        <dbReference type="Rhea" id="RHEA-COMP:10212"/>
        <dbReference type="ChEBI" id="CHEBI:15378"/>
        <dbReference type="ChEBI" id="CHEBI:57856"/>
        <dbReference type="ChEBI" id="CHEBI:59789"/>
        <dbReference type="ChEBI" id="CHEBI:74269"/>
        <dbReference type="ChEBI" id="CHEBI:74481"/>
        <dbReference type="EC" id="2.1.1.171"/>
    </reaction>
</comment>
<dbReference type="PANTHER" id="PTHR43542:SF1">
    <property type="entry name" value="METHYLTRANSFERASE"/>
    <property type="match status" value="1"/>
</dbReference>
<dbReference type="GO" id="GO:0052913">
    <property type="term" value="F:16S rRNA (guanine(966)-N(2))-methyltransferase activity"/>
    <property type="evidence" value="ECO:0007669"/>
    <property type="project" value="UniProtKB-EC"/>
</dbReference>
<evidence type="ECO:0000313" key="9">
    <source>
        <dbReference type="EMBL" id="CAA6830669.1"/>
    </source>
</evidence>
<keyword evidence="6 8" id="KW-0808">Transferase</keyword>
<evidence type="ECO:0000256" key="8">
    <source>
        <dbReference type="PIRNR" id="PIRNR004553"/>
    </source>
</evidence>
<keyword evidence="8" id="KW-0698">rRNA processing</keyword>
<accession>A0A6S6UF34</accession>
<name>A0A6S6UF34_9GAMM</name>
<gene>
    <name evidence="9" type="ORF">HELGO_WM26382</name>
</gene>
<dbReference type="SUPFAM" id="SSF53335">
    <property type="entry name" value="S-adenosyl-L-methionine-dependent methyltransferases"/>
    <property type="match status" value="1"/>
</dbReference>
<protein>
    <recommendedName>
        <fullName evidence="4 8">Ribosomal RNA small subunit methyltransferase D</fullName>
        <ecNumber evidence="3 8">2.1.1.171</ecNumber>
    </recommendedName>
</protein>
<evidence type="ECO:0000256" key="2">
    <source>
        <dbReference type="ARBA" id="ARBA00005269"/>
    </source>
</evidence>
<dbReference type="EC" id="2.1.1.171" evidence="3 8"/>
<evidence type="ECO:0000256" key="6">
    <source>
        <dbReference type="ARBA" id="ARBA00022679"/>
    </source>
</evidence>
<evidence type="ECO:0000256" key="4">
    <source>
        <dbReference type="ARBA" id="ARBA00013682"/>
    </source>
</evidence>
<dbReference type="PIRSF" id="PIRSF004553">
    <property type="entry name" value="CHP00095"/>
    <property type="match status" value="1"/>
</dbReference>
<dbReference type="GO" id="GO:0003676">
    <property type="term" value="F:nucleic acid binding"/>
    <property type="evidence" value="ECO:0007669"/>
    <property type="project" value="InterPro"/>
</dbReference>
<dbReference type="EMBL" id="CACVAT010000614">
    <property type="protein sequence ID" value="CAA6830669.1"/>
    <property type="molecule type" value="Genomic_DNA"/>
</dbReference>
<sequence>MRIIGGQWRSRRLPIASVQGLRPTPDRVRETLFNWLQFDVPGARCLDLFAGSGALGFEALSREAAHVVLVEKHPAAFAQLQKNVNELKADRAELLNRDALDYLKSVTKPFDLIFLDPPFRKGFVDEVMALIIEHALLEPDGMIYLEYESEYEPDFSGWAMVPHKVTKAGQVVSVLLRQV</sequence>
<dbReference type="Pfam" id="PF03602">
    <property type="entry name" value="Cons_hypoth95"/>
    <property type="match status" value="1"/>
</dbReference>
<dbReference type="NCBIfam" id="TIGR00095">
    <property type="entry name" value="16S rRNA (guanine(966)-N(2))-methyltransferase RsmD"/>
    <property type="match status" value="1"/>
</dbReference>
<evidence type="ECO:0000256" key="5">
    <source>
        <dbReference type="ARBA" id="ARBA00022603"/>
    </source>
</evidence>
<dbReference type="PROSITE" id="PS00092">
    <property type="entry name" value="N6_MTASE"/>
    <property type="match status" value="1"/>
</dbReference>
<keyword evidence="8" id="KW-0949">S-adenosyl-L-methionine</keyword>
<dbReference type="AlphaFoldDB" id="A0A6S6UF34"/>
<dbReference type="InterPro" id="IPR029063">
    <property type="entry name" value="SAM-dependent_MTases_sf"/>
</dbReference>
<keyword evidence="5 8" id="KW-0489">Methyltransferase</keyword>